<evidence type="ECO:0000313" key="3">
    <source>
        <dbReference type="Proteomes" id="UP000183567"/>
    </source>
</evidence>
<feature type="region of interest" description="Disordered" evidence="1">
    <location>
        <begin position="1"/>
        <end position="34"/>
    </location>
</feature>
<dbReference type="EMBL" id="LVVM01003350">
    <property type="protein sequence ID" value="OJA15086.1"/>
    <property type="molecule type" value="Genomic_DNA"/>
</dbReference>
<reference evidence="2 3" key="1">
    <citation type="submission" date="2016-03" db="EMBL/GenBank/DDBJ databases">
        <title>Comparative genomics of the ectomycorrhizal sister species Rhizopogon vinicolor and Rhizopogon vesiculosus (Basidiomycota: Boletales) reveals a divergence of the mating type B locus.</title>
        <authorList>
            <person name="Mujic A.B."/>
            <person name="Kuo A."/>
            <person name="Tritt A."/>
            <person name="Lipzen A."/>
            <person name="Chen C."/>
            <person name="Johnson J."/>
            <person name="Sharma A."/>
            <person name="Barry K."/>
            <person name="Grigoriev I.V."/>
            <person name="Spatafora J.W."/>
        </authorList>
    </citation>
    <scope>NUCLEOTIDE SEQUENCE [LARGE SCALE GENOMIC DNA]</scope>
    <source>
        <strain evidence="2 3">AM-OR11-056</strain>
    </source>
</reference>
<evidence type="ECO:0000313" key="2">
    <source>
        <dbReference type="EMBL" id="OJA15086.1"/>
    </source>
</evidence>
<evidence type="ECO:0000256" key="1">
    <source>
        <dbReference type="SAM" id="MobiDB-lite"/>
    </source>
</evidence>
<accession>A0A1J8Q0J7</accession>
<protein>
    <submittedName>
        <fullName evidence="2">Uncharacterized protein</fullName>
    </submittedName>
</protein>
<keyword evidence="3" id="KW-1185">Reference proteome</keyword>
<feature type="compositionally biased region" description="Basic residues" evidence="1">
    <location>
        <begin position="23"/>
        <end position="34"/>
    </location>
</feature>
<proteinExistence type="predicted"/>
<sequence>MSNVVPYDTTEHPMNENEAPPLRRARKPHVKHPKPLPVHWKPPLSFLPRVIFHTICCCLTFHTTLDFMWEIFKEPKGWENFHVQYLVQLSQLSTVQGLVLTTVAVSSPLPHL</sequence>
<gene>
    <name evidence="2" type="ORF">AZE42_10580</name>
</gene>
<dbReference type="OrthoDB" id="2659047at2759"/>
<dbReference type="Proteomes" id="UP000183567">
    <property type="component" value="Unassembled WGS sequence"/>
</dbReference>
<dbReference type="AlphaFoldDB" id="A0A1J8Q0J7"/>
<organism evidence="2 3">
    <name type="scientific">Rhizopogon vesiculosus</name>
    <dbReference type="NCBI Taxonomy" id="180088"/>
    <lineage>
        <taxon>Eukaryota</taxon>
        <taxon>Fungi</taxon>
        <taxon>Dikarya</taxon>
        <taxon>Basidiomycota</taxon>
        <taxon>Agaricomycotina</taxon>
        <taxon>Agaricomycetes</taxon>
        <taxon>Agaricomycetidae</taxon>
        <taxon>Boletales</taxon>
        <taxon>Suillineae</taxon>
        <taxon>Rhizopogonaceae</taxon>
        <taxon>Rhizopogon</taxon>
    </lineage>
</organism>
<name>A0A1J8Q0J7_9AGAM</name>
<comment type="caution">
    <text evidence="2">The sequence shown here is derived from an EMBL/GenBank/DDBJ whole genome shotgun (WGS) entry which is preliminary data.</text>
</comment>